<dbReference type="Pfam" id="PF16976">
    <property type="entry name" value="RcpC"/>
    <property type="match status" value="1"/>
</dbReference>
<dbReference type="InterPro" id="IPR006190">
    <property type="entry name" value="SAF_AFP_Neu5Ac"/>
</dbReference>
<dbReference type="Proteomes" id="UP000279594">
    <property type="component" value="Chromosome"/>
</dbReference>
<feature type="region of interest" description="Disordered" evidence="1">
    <location>
        <begin position="267"/>
        <end position="299"/>
    </location>
</feature>
<dbReference type="InterPro" id="IPR031571">
    <property type="entry name" value="RcpC_dom"/>
</dbReference>
<dbReference type="Pfam" id="PF08666">
    <property type="entry name" value="SAF"/>
    <property type="match status" value="1"/>
</dbReference>
<evidence type="ECO:0000259" key="2">
    <source>
        <dbReference type="PROSITE" id="PS50844"/>
    </source>
</evidence>
<evidence type="ECO:0000256" key="1">
    <source>
        <dbReference type="SAM" id="MobiDB-lite"/>
    </source>
</evidence>
<dbReference type="SMART" id="SM00858">
    <property type="entry name" value="SAF"/>
    <property type="match status" value="1"/>
</dbReference>
<dbReference type="CDD" id="cd11614">
    <property type="entry name" value="SAF_CpaB_FlgA_like"/>
    <property type="match status" value="1"/>
</dbReference>
<keyword evidence="4" id="KW-1185">Reference proteome</keyword>
<evidence type="ECO:0000313" key="3">
    <source>
        <dbReference type="EMBL" id="AYM76871.1"/>
    </source>
</evidence>
<accession>A0A3G2E9G3</accession>
<reference evidence="3 4" key="1">
    <citation type="submission" date="2018-10" db="EMBL/GenBank/DDBJ databases">
        <title>Effects of UV and annual dynamics of microbial communities in freshwater RAS systems.</title>
        <authorList>
            <person name="Bekkelund A.K."/>
            <person name="Hansen B.R."/>
            <person name="Stokken H."/>
            <person name="Eriksen B.F."/>
            <person name="Kashulin N.A."/>
        </authorList>
    </citation>
    <scope>NUCLEOTIDE SEQUENCE [LARGE SCALE GENOMIC DNA]</scope>
    <source>
        <strain evidence="3 4">BHSEK</strain>
    </source>
</reference>
<dbReference type="EMBL" id="CP033019">
    <property type="protein sequence ID" value="AYM76871.1"/>
    <property type="molecule type" value="Genomic_DNA"/>
</dbReference>
<evidence type="ECO:0000313" key="4">
    <source>
        <dbReference type="Proteomes" id="UP000279594"/>
    </source>
</evidence>
<dbReference type="InterPro" id="IPR017592">
    <property type="entry name" value="Pilus_assmbl_Flp-typ_CpaB"/>
</dbReference>
<feature type="compositionally biased region" description="Pro residues" evidence="1">
    <location>
        <begin position="288"/>
        <end position="299"/>
    </location>
</feature>
<gene>
    <name evidence="3" type="primary">cpaB</name>
    <name evidence="3" type="ORF">D9M09_14480</name>
</gene>
<dbReference type="AlphaFoldDB" id="A0A3G2E9G3"/>
<sequence>MKIPFPPFSKINKTWVVLGAALAIGLLAAVATRSFLSSRVAEIEARNVHQTLSVVVAKTDLAQNTILSNDNAAVRKIPVEYAHSGAVQPGDFERIAGNAIAFPVKAGEMIMWSQMAGKRVPTFSARLAAGRRAITVVVDEINSISGMLEPGDLIDLMLTIDQNGRKVVLPLLQSMQVMATGQRSVDDAKNGEAAQFATVTLDTTPAQARNLIIARESGKLTALLRNPADKAAPGQQDYDLSLLFDTRPDSLPLPQRRGIPVLYGGSGMPAPPDALRLQGHRSGTDPPVAMPPAPVAAPPPIPLINAAAAPP</sequence>
<dbReference type="RefSeq" id="WP_070312485.1">
    <property type="nucleotide sequence ID" value="NZ_CP033019.1"/>
</dbReference>
<organism evidence="3 4">
    <name type="scientific">Janthinobacterium agaricidamnosum</name>
    <dbReference type="NCBI Taxonomy" id="55508"/>
    <lineage>
        <taxon>Bacteria</taxon>
        <taxon>Pseudomonadati</taxon>
        <taxon>Pseudomonadota</taxon>
        <taxon>Betaproteobacteria</taxon>
        <taxon>Burkholderiales</taxon>
        <taxon>Oxalobacteraceae</taxon>
        <taxon>Janthinobacterium</taxon>
    </lineage>
</organism>
<proteinExistence type="predicted"/>
<dbReference type="InterPro" id="IPR013974">
    <property type="entry name" value="SAF"/>
</dbReference>
<protein>
    <submittedName>
        <fullName evidence="3">Flp pilus assembly protein CpaB</fullName>
    </submittedName>
</protein>
<name>A0A3G2E9G3_9BURK</name>
<dbReference type="PROSITE" id="PS50844">
    <property type="entry name" value="AFP_LIKE"/>
    <property type="match status" value="1"/>
</dbReference>
<feature type="domain" description="AFP-like" evidence="2">
    <location>
        <begin position="54"/>
        <end position="118"/>
    </location>
</feature>
<dbReference type="NCBIfam" id="TIGR03177">
    <property type="entry name" value="pilus_cpaB"/>
    <property type="match status" value="1"/>
</dbReference>